<organism evidence="1 2">
    <name type="scientific">Athelia psychrophila</name>
    <dbReference type="NCBI Taxonomy" id="1759441"/>
    <lineage>
        <taxon>Eukaryota</taxon>
        <taxon>Fungi</taxon>
        <taxon>Dikarya</taxon>
        <taxon>Basidiomycota</taxon>
        <taxon>Agaricomycotina</taxon>
        <taxon>Agaricomycetes</taxon>
        <taxon>Agaricomycetidae</taxon>
        <taxon>Atheliales</taxon>
        <taxon>Atheliaceae</taxon>
        <taxon>Athelia</taxon>
    </lineage>
</organism>
<dbReference type="EMBL" id="KV417485">
    <property type="protein sequence ID" value="KZP32673.1"/>
    <property type="molecule type" value="Genomic_DNA"/>
</dbReference>
<gene>
    <name evidence="1" type="ORF">FIBSPDRAFT_481188</name>
</gene>
<dbReference type="AlphaFoldDB" id="A0A166VFL2"/>
<reference evidence="1 2" key="1">
    <citation type="journal article" date="2016" name="Mol. Biol. Evol.">
        <title>Comparative Genomics of Early-Diverging Mushroom-Forming Fungi Provides Insights into the Origins of Lignocellulose Decay Capabilities.</title>
        <authorList>
            <person name="Nagy L.G."/>
            <person name="Riley R."/>
            <person name="Tritt A."/>
            <person name="Adam C."/>
            <person name="Daum C."/>
            <person name="Floudas D."/>
            <person name="Sun H."/>
            <person name="Yadav J.S."/>
            <person name="Pangilinan J."/>
            <person name="Larsson K.H."/>
            <person name="Matsuura K."/>
            <person name="Barry K."/>
            <person name="Labutti K."/>
            <person name="Kuo R."/>
            <person name="Ohm R.A."/>
            <person name="Bhattacharya S.S."/>
            <person name="Shirouzu T."/>
            <person name="Yoshinaga Y."/>
            <person name="Martin F.M."/>
            <person name="Grigoriev I.V."/>
            <person name="Hibbett D.S."/>
        </authorList>
    </citation>
    <scope>NUCLEOTIDE SEQUENCE [LARGE SCALE GENOMIC DNA]</scope>
    <source>
        <strain evidence="1 2">CBS 109695</strain>
    </source>
</reference>
<name>A0A166VFL2_9AGAM</name>
<dbReference type="Proteomes" id="UP000076532">
    <property type="component" value="Unassembled WGS sequence"/>
</dbReference>
<proteinExistence type="predicted"/>
<sequence>MLPPSPCAHRCLGLMHALCHSKSLHTGNDSCDSVRPPFPLHPICPPIPTDKKSPLMILIIHLSLRLRPQITIHIPRFNSNIPVFQYSRPTITSIMLEPRTSQPAEFKGPATDTGRCLCMWCYSDSWPRTGV</sequence>
<accession>A0A166VFL2</accession>
<evidence type="ECO:0000313" key="2">
    <source>
        <dbReference type="Proteomes" id="UP000076532"/>
    </source>
</evidence>
<protein>
    <submittedName>
        <fullName evidence="1">Uncharacterized protein</fullName>
    </submittedName>
</protein>
<keyword evidence="2" id="KW-1185">Reference proteome</keyword>
<evidence type="ECO:0000313" key="1">
    <source>
        <dbReference type="EMBL" id="KZP32673.1"/>
    </source>
</evidence>